<proteinExistence type="predicted"/>
<gene>
    <name evidence="1" type="ORF">LNKW23_24870</name>
</gene>
<reference evidence="1 2" key="1">
    <citation type="submission" date="2023-04" db="EMBL/GenBank/DDBJ databases">
        <title>Marinoamorphus aggregata gen. nov., sp. Nov., isolate from tissue of brittle star Ophioplocus japonicus.</title>
        <authorList>
            <person name="Kawano K."/>
            <person name="Sawayama S."/>
            <person name="Nakagawa S."/>
        </authorList>
    </citation>
    <scope>NUCLEOTIDE SEQUENCE [LARGE SCALE GENOMIC DNA]</scope>
    <source>
        <strain evidence="1 2">NKW23</strain>
    </source>
</reference>
<comment type="caution">
    <text evidence="1">The sequence shown here is derived from an EMBL/GenBank/DDBJ whole genome shotgun (WGS) entry which is preliminary data.</text>
</comment>
<accession>A0ABQ6LLU2</accession>
<name>A0ABQ6LLU2_9RHOB</name>
<keyword evidence="2" id="KW-1185">Reference proteome</keyword>
<dbReference type="EMBL" id="BSYI01000017">
    <property type="protein sequence ID" value="GMG83274.1"/>
    <property type="molecule type" value="Genomic_DNA"/>
</dbReference>
<dbReference type="RefSeq" id="WP_285672067.1">
    <property type="nucleotide sequence ID" value="NZ_BSYI01000017.1"/>
</dbReference>
<evidence type="ECO:0000313" key="1">
    <source>
        <dbReference type="EMBL" id="GMG83274.1"/>
    </source>
</evidence>
<organism evidence="1 2">
    <name type="scientific">Paralimibaculum aggregatum</name>
    <dbReference type="NCBI Taxonomy" id="3036245"/>
    <lineage>
        <taxon>Bacteria</taxon>
        <taxon>Pseudomonadati</taxon>
        <taxon>Pseudomonadota</taxon>
        <taxon>Alphaproteobacteria</taxon>
        <taxon>Rhodobacterales</taxon>
        <taxon>Paracoccaceae</taxon>
        <taxon>Paralimibaculum</taxon>
    </lineage>
</organism>
<sequence length="78" mass="8054">MSPVTLARGLLSPADWHAAHRALAAPAHVTAQAAAPAPARSPALSLVRLVATRVLAFGRASRRAAPASRAAQTKDARR</sequence>
<protein>
    <submittedName>
        <fullName evidence="1">Uncharacterized protein</fullName>
    </submittedName>
</protein>
<evidence type="ECO:0000313" key="2">
    <source>
        <dbReference type="Proteomes" id="UP001239909"/>
    </source>
</evidence>
<dbReference type="Proteomes" id="UP001239909">
    <property type="component" value="Unassembled WGS sequence"/>
</dbReference>